<evidence type="ECO:0000259" key="1">
    <source>
        <dbReference type="PROSITE" id="PS50011"/>
    </source>
</evidence>
<dbReference type="SUPFAM" id="SSF56112">
    <property type="entry name" value="Protein kinase-like (PK-like)"/>
    <property type="match status" value="1"/>
</dbReference>
<protein>
    <submittedName>
        <fullName evidence="2">Serine/threonine protein kinase</fullName>
    </submittedName>
</protein>
<gene>
    <name evidence="2" type="ORF">SAMN05216505_1191</name>
</gene>
<dbReference type="InterPro" id="IPR011009">
    <property type="entry name" value="Kinase-like_dom_sf"/>
</dbReference>
<dbReference type="CDD" id="cd04791">
    <property type="entry name" value="LanC_SerThrkinase"/>
    <property type="match status" value="1"/>
</dbReference>
<dbReference type="InterPro" id="IPR007822">
    <property type="entry name" value="LANC-like"/>
</dbReference>
<dbReference type="AlphaFoldDB" id="A0A1G7AP38"/>
<dbReference type="InterPro" id="IPR057929">
    <property type="entry name" value="RamC_N"/>
</dbReference>
<keyword evidence="2" id="KW-0723">Serine/threonine-protein kinase</keyword>
<dbReference type="Gene3D" id="1.10.510.10">
    <property type="entry name" value="Transferase(Phosphotransferase) domain 1"/>
    <property type="match status" value="1"/>
</dbReference>
<dbReference type="GO" id="GO:0005524">
    <property type="term" value="F:ATP binding"/>
    <property type="evidence" value="ECO:0007669"/>
    <property type="project" value="InterPro"/>
</dbReference>
<dbReference type="GO" id="GO:0004674">
    <property type="term" value="F:protein serine/threonine kinase activity"/>
    <property type="evidence" value="ECO:0007669"/>
    <property type="project" value="UniProtKB-KW"/>
</dbReference>
<dbReference type="Pfam" id="PF05147">
    <property type="entry name" value="LANC_like"/>
    <property type="match status" value="1"/>
</dbReference>
<keyword evidence="3" id="KW-1185">Reference proteome</keyword>
<dbReference type="InterPro" id="IPR000719">
    <property type="entry name" value="Prot_kinase_dom"/>
</dbReference>
<dbReference type="InterPro" id="IPR012341">
    <property type="entry name" value="6hp_glycosidase-like_sf"/>
</dbReference>
<sequence>MATGDRQIYCYADQQFFEMPDRWNRGLAPFHVSRRPAPAGWTRTARGSWVQLTPRSYAPRTQGWKVHVSATHDRADEACSIVWDYCVRENVRFKYLAGPEVFLAHNAKYAPRSGSGKLLTVYPDDDERLHEILRDLAKELDGIAGPRVLSDLQWHDSPLFLRYGAFVERYCPDADGSIVPALEKPDGELVPDLRRPVFSVPSWAPVPPFVKELMERRKTQGEFPYRVQKALHFSNAGGVYAAEREADGAPCVLKEARPHAALDMRFGDAVQRLRTEKWALELLDGADGAPRLLDYFSLDSHEFMAMEYVDGVNLWVWMARNHPMLVTDAPTPEDYAAYTAKALSLLGHVERIIDGFHARGLAFGDLHFGNVVVRPDGSVALIDYEAAFATSEEDHVPALGTAGFSALCGRRGRAIDHYCLAALKAALFFPFEKVRALDRSKAAEQLDFIAERFPLPAGFLDPVRRELIGDEAPAGVRRRMALETGPDARRAAAASMASAIAASADVHRTDRLFPGDSELFRTGGAGFAHGAAGILWALDTSGFPVLPAHREWLAEAARVPRPRQGFYDGAHGIAHVLDHLGSTSAAEELLDRAAEPSRQVRSIGLYDGLAGIGLNYLHFKRRWGTTRFDGEITAIAESLSAALRADRPLTGPGAHSPHVRAGLMHGWSGVGLFFLRLHEDRPDKRHLDTAVAAVHRDLDHCVVTANGSLQVEDPMVRTLGYLDVGSAGIALVADEILALHRDDRLHDRLPALLAACASELVLQPQLFTGRAGLLAALERNGRRDPGLDTGRVTRRHLACFDWHALDHGGHLAFPGDFSLKLSMDLATGTAGILLTAQAVMGAQGSFLPFFTDRPSSGTG</sequence>
<dbReference type="Pfam" id="PF25816">
    <property type="entry name" value="RamC_N"/>
    <property type="match status" value="1"/>
</dbReference>
<dbReference type="InterPro" id="IPR058053">
    <property type="entry name" value="RamC_C"/>
</dbReference>
<dbReference type="GO" id="GO:0005975">
    <property type="term" value="P:carbohydrate metabolic process"/>
    <property type="evidence" value="ECO:0007669"/>
    <property type="project" value="InterPro"/>
</dbReference>
<dbReference type="Gene3D" id="1.50.10.20">
    <property type="match status" value="1"/>
</dbReference>
<name>A0A1G7AP38_9ACTN</name>
<dbReference type="NCBIfam" id="NF038151">
    <property type="entry name" value="lanthi_synth_III"/>
    <property type="match status" value="1"/>
</dbReference>
<dbReference type="InterPro" id="IPR053524">
    <property type="entry name" value="Aerial_hyphae_peptide-synth"/>
</dbReference>
<dbReference type="STRING" id="67344.SAMN05216505_1191"/>
<evidence type="ECO:0000313" key="3">
    <source>
        <dbReference type="Proteomes" id="UP000182100"/>
    </source>
</evidence>
<dbReference type="SUPFAM" id="SSF158745">
    <property type="entry name" value="LanC-like"/>
    <property type="match status" value="1"/>
</dbReference>
<dbReference type="EMBL" id="FMZK01000019">
    <property type="protein sequence ID" value="SDE15656.1"/>
    <property type="molecule type" value="Genomic_DNA"/>
</dbReference>
<reference evidence="3" key="1">
    <citation type="submission" date="2016-10" db="EMBL/GenBank/DDBJ databases">
        <authorList>
            <person name="Varghese N."/>
            <person name="Submissions S."/>
        </authorList>
    </citation>
    <scope>NUCLEOTIDE SEQUENCE [LARGE SCALE GENOMIC DNA]</scope>
    <source>
        <strain evidence="3">CGMCC 4.3504</strain>
    </source>
</reference>
<dbReference type="Gene3D" id="1.50.10.10">
    <property type="match status" value="1"/>
</dbReference>
<evidence type="ECO:0000313" key="2">
    <source>
        <dbReference type="EMBL" id="SDE15656.1"/>
    </source>
</evidence>
<proteinExistence type="predicted"/>
<organism evidence="2 3">
    <name type="scientific">Streptomyces prasinopilosus</name>
    <dbReference type="NCBI Taxonomy" id="67344"/>
    <lineage>
        <taxon>Bacteria</taxon>
        <taxon>Bacillati</taxon>
        <taxon>Actinomycetota</taxon>
        <taxon>Actinomycetes</taxon>
        <taxon>Kitasatosporales</taxon>
        <taxon>Streptomycetaceae</taxon>
        <taxon>Streptomyces</taxon>
    </lineage>
</organism>
<keyword evidence="2" id="KW-0418">Kinase</keyword>
<dbReference type="GO" id="GO:0031179">
    <property type="term" value="P:peptide modification"/>
    <property type="evidence" value="ECO:0007669"/>
    <property type="project" value="InterPro"/>
</dbReference>
<dbReference type="SMART" id="SM01260">
    <property type="entry name" value="LANC_like"/>
    <property type="match status" value="1"/>
</dbReference>
<accession>A0A1G7AP38</accession>
<dbReference type="RefSeq" id="WP_079170787.1">
    <property type="nucleotide sequence ID" value="NZ_FMZK01000019.1"/>
</dbReference>
<feature type="domain" description="Protein kinase" evidence="1">
    <location>
        <begin position="225"/>
        <end position="501"/>
    </location>
</feature>
<dbReference type="PROSITE" id="PS50011">
    <property type="entry name" value="PROTEIN_KINASE_DOM"/>
    <property type="match status" value="1"/>
</dbReference>
<dbReference type="Proteomes" id="UP000182100">
    <property type="component" value="Unassembled WGS sequence"/>
</dbReference>
<keyword evidence="2" id="KW-0808">Transferase</keyword>